<accession>B4LMD1</accession>
<dbReference type="PhylomeDB" id="B4LMD1"/>
<proteinExistence type="predicted"/>
<sequence length="105" mass="12119">MLFDSLTSQLLVLLALLVATIGPLPSAGLKERVPLTWQQRQYYQSSWKQRIRFTTTPEPGSTPEPEELRKVYPCYCYKPPQPGESTTEGYEKYMTESKDIFILNK</sequence>
<name>B4LMD1_DROVI</name>
<dbReference type="AlphaFoldDB" id="B4LMD1"/>
<evidence type="ECO:0000313" key="2">
    <source>
        <dbReference type="EMBL" id="EDW62026.1"/>
    </source>
</evidence>
<feature type="signal peptide" evidence="1">
    <location>
        <begin position="1"/>
        <end position="22"/>
    </location>
</feature>
<dbReference type="Proteomes" id="UP000008792">
    <property type="component" value="Unassembled WGS sequence"/>
</dbReference>
<organism evidence="2 3">
    <name type="scientific">Drosophila virilis</name>
    <name type="common">Fruit fly</name>
    <dbReference type="NCBI Taxonomy" id="7244"/>
    <lineage>
        <taxon>Eukaryota</taxon>
        <taxon>Metazoa</taxon>
        <taxon>Ecdysozoa</taxon>
        <taxon>Arthropoda</taxon>
        <taxon>Hexapoda</taxon>
        <taxon>Insecta</taxon>
        <taxon>Pterygota</taxon>
        <taxon>Neoptera</taxon>
        <taxon>Endopterygota</taxon>
        <taxon>Diptera</taxon>
        <taxon>Brachycera</taxon>
        <taxon>Muscomorpha</taxon>
        <taxon>Ephydroidea</taxon>
        <taxon>Drosophilidae</taxon>
        <taxon>Drosophila</taxon>
    </lineage>
</organism>
<dbReference type="EMBL" id="CH940648">
    <property type="protein sequence ID" value="EDW62026.1"/>
    <property type="molecule type" value="Genomic_DNA"/>
</dbReference>
<dbReference type="OMA" id="MVYPCYC"/>
<gene>
    <name evidence="2" type="primary">Dvir\GJ19980</name>
    <name evidence="2" type="ORF">Dvir_GJ19980</name>
</gene>
<dbReference type="InParanoid" id="B4LMD1"/>
<dbReference type="eggNOG" id="ENOG502TCA9">
    <property type="taxonomic scope" value="Eukaryota"/>
</dbReference>
<dbReference type="HOGENOM" id="CLU_178763_0_0_1"/>
<evidence type="ECO:0000256" key="1">
    <source>
        <dbReference type="SAM" id="SignalP"/>
    </source>
</evidence>
<reference evidence="2 3" key="1">
    <citation type="journal article" date="2007" name="Nature">
        <title>Evolution of genes and genomes on the Drosophila phylogeny.</title>
        <authorList>
            <consortium name="Drosophila 12 Genomes Consortium"/>
            <person name="Clark A.G."/>
            <person name="Eisen M.B."/>
            <person name="Smith D.R."/>
            <person name="Bergman C.M."/>
            <person name="Oliver B."/>
            <person name="Markow T.A."/>
            <person name="Kaufman T.C."/>
            <person name="Kellis M."/>
            <person name="Gelbart W."/>
            <person name="Iyer V.N."/>
            <person name="Pollard D.A."/>
            <person name="Sackton T.B."/>
            <person name="Larracuente A.M."/>
            <person name="Singh N.D."/>
            <person name="Abad J.P."/>
            <person name="Abt D.N."/>
            <person name="Adryan B."/>
            <person name="Aguade M."/>
            <person name="Akashi H."/>
            <person name="Anderson W.W."/>
            <person name="Aquadro C.F."/>
            <person name="Ardell D.H."/>
            <person name="Arguello R."/>
            <person name="Artieri C.G."/>
            <person name="Barbash D.A."/>
            <person name="Barker D."/>
            <person name="Barsanti P."/>
            <person name="Batterham P."/>
            <person name="Batzoglou S."/>
            <person name="Begun D."/>
            <person name="Bhutkar A."/>
            <person name="Blanco E."/>
            <person name="Bosak S.A."/>
            <person name="Bradley R.K."/>
            <person name="Brand A.D."/>
            <person name="Brent M.R."/>
            <person name="Brooks A.N."/>
            <person name="Brown R.H."/>
            <person name="Butlin R.K."/>
            <person name="Caggese C."/>
            <person name="Calvi B.R."/>
            <person name="Bernardo de Carvalho A."/>
            <person name="Caspi A."/>
            <person name="Castrezana S."/>
            <person name="Celniker S.E."/>
            <person name="Chang J.L."/>
            <person name="Chapple C."/>
            <person name="Chatterji S."/>
            <person name="Chinwalla A."/>
            <person name="Civetta A."/>
            <person name="Clifton S.W."/>
            <person name="Comeron J.M."/>
            <person name="Costello J.C."/>
            <person name="Coyne J.A."/>
            <person name="Daub J."/>
            <person name="David R.G."/>
            <person name="Delcher A.L."/>
            <person name="Delehaunty K."/>
            <person name="Do C.B."/>
            <person name="Ebling H."/>
            <person name="Edwards K."/>
            <person name="Eickbush T."/>
            <person name="Evans J.D."/>
            <person name="Filipski A."/>
            <person name="Findeiss S."/>
            <person name="Freyhult E."/>
            <person name="Fulton L."/>
            <person name="Fulton R."/>
            <person name="Garcia A.C."/>
            <person name="Gardiner A."/>
            <person name="Garfield D.A."/>
            <person name="Garvin B.E."/>
            <person name="Gibson G."/>
            <person name="Gilbert D."/>
            <person name="Gnerre S."/>
            <person name="Godfrey J."/>
            <person name="Good R."/>
            <person name="Gotea V."/>
            <person name="Gravely B."/>
            <person name="Greenberg A.J."/>
            <person name="Griffiths-Jones S."/>
            <person name="Gross S."/>
            <person name="Guigo R."/>
            <person name="Gustafson E.A."/>
            <person name="Haerty W."/>
            <person name="Hahn M.W."/>
            <person name="Halligan D.L."/>
            <person name="Halpern A.L."/>
            <person name="Halter G.M."/>
            <person name="Han M.V."/>
            <person name="Heger A."/>
            <person name="Hillier L."/>
            <person name="Hinrichs A.S."/>
            <person name="Holmes I."/>
            <person name="Hoskins R.A."/>
            <person name="Hubisz M.J."/>
            <person name="Hultmark D."/>
            <person name="Huntley M.A."/>
            <person name="Jaffe D.B."/>
            <person name="Jagadeeshan S."/>
            <person name="Jeck W.R."/>
            <person name="Johnson J."/>
            <person name="Jones C.D."/>
            <person name="Jordan W.C."/>
            <person name="Karpen G.H."/>
            <person name="Kataoka E."/>
            <person name="Keightley P.D."/>
            <person name="Kheradpour P."/>
            <person name="Kirkness E.F."/>
            <person name="Koerich L.B."/>
            <person name="Kristiansen K."/>
            <person name="Kudrna D."/>
            <person name="Kulathinal R.J."/>
            <person name="Kumar S."/>
            <person name="Kwok R."/>
            <person name="Lander E."/>
            <person name="Langley C.H."/>
            <person name="Lapoint R."/>
            <person name="Lazzaro B.P."/>
            <person name="Lee S.J."/>
            <person name="Levesque L."/>
            <person name="Li R."/>
            <person name="Lin C.F."/>
            <person name="Lin M.F."/>
            <person name="Lindblad-Toh K."/>
            <person name="Llopart A."/>
            <person name="Long M."/>
            <person name="Low L."/>
            <person name="Lozovsky E."/>
            <person name="Lu J."/>
            <person name="Luo M."/>
            <person name="Machado C.A."/>
            <person name="Makalowski W."/>
            <person name="Marzo M."/>
            <person name="Matsuda M."/>
            <person name="Matzkin L."/>
            <person name="McAllister B."/>
            <person name="McBride C.S."/>
            <person name="McKernan B."/>
            <person name="McKernan K."/>
            <person name="Mendez-Lago M."/>
            <person name="Minx P."/>
            <person name="Mollenhauer M.U."/>
            <person name="Montooth K."/>
            <person name="Mount S.M."/>
            <person name="Mu X."/>
            <person name="Myers E."/>
            <person name="Negre B."/>
            <person name="Newfeld S."/>
            <person name="Nielsen R."/>
            <person name="Noor M.A."/>
            <person name="O'Grady P."/>
            <person name="Pachter L."/>
            <person name="Papaceit M."/>
            <person name="Parisi M.J."/>
            <person name="Parisi M."/>
            <person name="Parts L."/>
            <person name="Pedersen J.S."/>
            <person name="Pesole G."/>
            <person name="Phillippy A.M."/>
            <person name="Ponting C.P."/>
            <person name="Pop M."/>
            <person name="Porcelli D."/>
            <person name="Powell J.R."/>
            <person name="Prohaska S."/>
            <person name="Pruitt K."/>
            <person name="Puig M."/>
            <person name="Quesneville H."/>
            <person name="Ram K.R."/>
            <person name="Rand D."/>
            <person name="Rasmussen M.D."/>
            <person name="Reed L.K."/>
            <person name="Reenan R."/>
            <person name="Reily A."/>
            <person name="Remington K.A."/>
            <person name="Rieger T.T."/>
            <person name="Ritchie M.G."/>
            <person name="Robin C."/>
            <person name="Rogers Y.H."/>
            <person name="Rohde C."/>
            <person name="Rozas J."/>
            <person name="Rubenfield M.J."/>
            <person name="Ruiz A."/>
            <person name="Russo S."/>
            <person name="Salzberg S.L."/>
            <person name="Sanchez-Gracia A."/>
            <person name="Saranga D.J."/>
            <person name="Sato H."/>
            <person name="Schaeffer S.W."/>
            <person name="Schatz M.C."/>
            <person name="Schlenke T."/>
            <person name="Schwartz R."/>
            <person name="Segarra C."/>
            <person name="Singh R.S."/>
            <person name="Sirot L."/>
            <person name="Sirota M."/>
            <person name="Sisneros N.B."/>
            <person name="Smith C.D."/>
            <person name="Smith T.F."/>
            <person name="Spieth J."/>
            <person name="Stage D.E."/>
            <person name="Stark A."/>
            <person name="Stephan W."/>
            <person name="Strausberg R.L."/>
            <person name="Strempel S."/>
            <person name="Sturgill D."/>
            <person name="Sutton G."/>
            <person name="Sutton G.G."/>
            <person name="Tao W."/>
            <person name="Teichmann S."/>
            <person name="Tobari Y.N."/>
            <person name="Tomimura Y."/>
            <person name="Tsolas J.M."/>
            <person name="Valente V.L."/>
            <person name="Venter E."/>
            <person name="Venter J.C."/>
            <person name="Vicario S."/>
            <person name="Vieira F.G."/>
            <person name="Vilella A.J."/>
            <person name="Villasante A."/>
            <person name="Walenz B."/>
            <person name="Wang J."/>
            <person name="Wasserman M."/>
            <person name="Watts T."/>
            <person name="Wilson D."/>
            <person name="Wilson R.K."/>
            <person name="Wing R.A."/>
            <person name="Wolfner M.F."/>
            <person name="Wong A."/>
            <person name="Wong G.K."/>
            <person name="Wu C.I."/>
            <person name="Wu G."/>
            <person name="Yamamoto D."/>
            <person name="Yang H.P."/>
            <person name="Yang S.P."/>
            <person name="Yorke J.A."/>
            <person name="Yoshida K."/>
            <person name="Zdobnov E."/>
            <person name="Zhang P."/>
            <person name="Zhang Y."/>
            <person name="Zimin A.V."/>
            <person name="Baldwin J."/>
            <person name="Abdouelleil A."/>
            <person name="Abdulkadir J."/>
            <person name="Abebe A."/>
            <person name="Abera B."/>
            <person name="Abreu J."/>
            <person name="Acer S.C."/>
            <person name="Aftuck L."/>
            <person name="Alexander A."/>
            <person name="An P."/>
            <person name="Anderson E."/>
            <person name="Anderson S."/>
            <person name="Arachi H."/>
            <person name="Azer M."/>
            <person name="Bachantsang P."/>
            <person name="Barry A."/>
            <person name="Bayul T."/>
            <person name="Berlin A."/>
            <person name="Bessette D."/>
            <person name="Bloom T."/>
            <person name="Blye J."/>
            <person name="Boguslavskiy L."/>
            <person name="Bonnet C."/>
            <person name="Boukhgalter B."/>
            <person name="Bourzgui I."/>
            <person name="Brown A."/>
            <person name="Cahill P."/>
            <person name="Channer S."/>
            <person name="Cheshatsang Y."/>
            <person name="Chuda L."/>
            <person name="Citroen M."/>
            <person name="Collymore A."/>
            <person name="Cooke P."/>
            <person name="Costello M."/>
            <person name="D'Aco K."/>
            <person name="Daza R."/>
            <person name="De Haan G."/>
            <person name="DeGray S."/>
            <person name="DeMaso C."/>
            <person name="Dhargay N."/>
            <person name="Dooley K."/>
            <person name="Dooley E."/>
            <person name="Doricent M."/>
            <person name="Dorje P."/>
            <person name="Dorjee K."/>
            <person name="Dupes A."/>
            <person name="Elong R."/>
            <person name="Falk J."/>
            <person name="Farina A."/>
            <person name="Faro S."/>
            <person name="Ferguson D."/>
            <person name="Fisher S."/>
            <person name="Foley C.D."/>
            <person name="Franke A."/>
            <person name="Friedrich D."/>
            <person name="Gadbois L."/>
            <person name="Gearin G."/>
            <person name="Gearin C.R."/>
            <person name="Giannoukos G."/>
            <person name="Goode T."/>
            <person name="Graham J."/>
            <person name="Grandbois E."/>
            <person name="Grewal S."/>
            <person name="Gyaltsen K."/>
            <person name="Hafez N."/>
            <person name="Hagos B."/>
            <person name="Hall J."/>
            <person name="Henson C."/>
            <person name="Hollinger A."/>
            <person name="Honan T."/>
            <person name="Huard M.D."/>
            <person name="Hughes L."/>
            <person name="Hurhula B."/>
            <person name="Husby M.E."/>
            <person name="Kamat A."/>
            <person name="Kanga B."/>
            <person name="Kashin S."/>
            <person name="Khazanovich D."/>
            <person name="Kisner P."/>
            <person name="Lance K."/>
            <person name="Lara M."/>
            <person name="Lee W."/>
            <person name="Lennon N."/>
            <person name="Letendre F."/>
            <person name="LeVine R."/>
            <person name="Lipovsky A."/>
            <person name="Liu X."/>
            <person name="Liu J."/>
            <person name="Liu S."/>
            <person name="Lokyitsang T."/>
            <person name="Lokyitsang Y."/>
            <person name="Lubonja R."/>
            <person name="Lui A."/>
            <person name="MacDonald P."/>
            <person name="Magnisalis V."/>
            <person name="Maru K."/>
            <person name="Matthews C."/>
            <person name="McCusker W."/>
            <person name="McDonough S."/>
            <person name="Mehta T."/>
            <person name="Meldrim J."/>
            <person name="Meneus L."/>
            <person name="Mihai O."/>
            <person name="Mihalev A."/>
            <person name="Mihova T."/>
            <person name="Mittelman R."/>
            <person name="Mlenga V."/>
            <person name="Montmayeur A."/>
            <person name="Mulrain L."/>
            <person name="Navidi A."/>
            <person name="Naylor J."/>
            <person name="Negash T."/>
            <person name="Nguyen T."/>
            <person name="Nguyen N."/>
            <person name="Nicol R."/>
            <person name="Norbu C."/>
            <person name="Norbu N."/>
            <person name="Novod N."/>
            <person name="O'Neill B."/>
            <person name="Osman S."/>
            <person name="Markiewicz E."/>
            <person name="Oyono O.L."/>
            <person name="Patti C."/>
            <person name="Phunkhang P."/>
            <person name="Pierre F."/>
            <person name="Priest M."/>
            <person name="Raghuraman S."/>
            <person name="Rege F."/>
            <person name="Reyes R."/>
            <person name="Rise C."/>
            <person name="Rogov P."/>
            <person name="Ross K."/>
            <person name="Ryan E."/>
            <person name="Settipalli S."/>
            <person name="Shea T."/>
            <person name="Sherpa N."/>
            <person name="Shi L."/>
            <person name="Shih D."/>
            <person name="Sparrow T."/>
            <person name="Spaulding J."/>
            <person name="Stalker J."/>
            <person name="Stange-Thomann N."/>
            <person name="Stavropoulos S."/>
            <person name="Stone C."/>
            <person name="Strader C."/>
            <person name="Tesfaye S."/>
            <person name="Thomson T."/>
            <person name="Thoulutsang Y."/>
            <person name="Thoulutsang D."/>
            <person name="Topham K."/>
            <person name="Topping I."/>
            <person name="Tsamla T."/>
            <person name="Vassiliev H."/>
            <person name="Vo A."/>
            <person name="Wangchuk T."/>
            <person name="Wangdi T."/>
            <person name="Weiand M."/>
            <person name="Wilkinson J."/>
            <person name="Wilson A."/>
            <person name="Yadav S."/>
            <person name="Young G."/>
            <person name="Yu Q."/>
            <person name="Zembek L."/>
            <person name="Zhong D."/>
            <person name="Zimmer A."/>
            <person name="Zwirko Z."/>
            <person name="Jaffe D.B."/>
            <person name="Alvarez P."/>
            <person name="Brockman W."/>
            <person name="Butler J."/>
            <person name="Chin C."/>
            <person name="Gnerre S."/>
            <person name="Grabherr M."/>
            <person name="Kleber M."/>
            <person name="Mauceli E."/>
            <person name="MacCallum I."/>
        </authorList>
    </citation>
    <scope>NUCLEOTIDE SEQUENCE [LARGE SCALE GENOMIC DNA]</scope>
    <source>
        <strain evidence="3">Tucson 15010-1051.87</strain>
    </source>
</reference>
<keyword evidence="3" id="KW-1185">Reference proteome</keyword>
<keyword evidence="1" id="KW-0732">Signal</keyword>
<protein>
    <submittedName>
        <fullName evidence="2">Uncharacterized protein</fullName>
    </submittedName>
</protein>
<feature type="chain" id="PRO_5002816148" evidence="1">
    <location>
        <begin position="23"/>
        <end position="105"/>
    </location>
</feature>
<dbReference type="OrthoDB" id="7869578at2759"/>
<dbReference type="KEGG" id="dvi:6627052"/>
<evidence type="ECO:0000313" key="3">
    <source>
        <dbReference type="Proteomes" id="UP000008792"/>
    </source>
</evidence>